<dbReference type="Proteomes" id="UP000198658">
    <property type="component" value="Unassembled WGS sequence"/>
</dbReference>
<dbReference type="Gene3D" id="3.40.30.10">
    <property type="entry name" value="Glutaredoxin"/>
    <property type="match status" value="1"/>
</dbReference>
<dbReference type="PROSITE" id="PS51353">
    <property type="entry name" value="ARSC"/>
    <property type="match status" value="1"/>
</dbReference>
<dbReference type="NCBIfam" id="NF008107">
    <property type="entry name" value="PRK10853.1"/>
    <property type="match status" value="1"/>
</dbReference>
<dbReference type="NCBIfam" id="TIGR01617">
    <property type="entry name" value="arsC_related"/>
    <property type="match status" value="1"/>
</dbReference>
<gene>
    <name evidence="3" type="ORF">SAMN05216562_1012</name>
</gene>
<dbReference type="AlphaFoldDB" id="A0A1H3WRG4"/>
<accession>A0A1H3WRG4</accession>
<dbReference type="CDD" id="cd03035">
    <property type="entry name" value="ArsC_Yffb"/>
    <property type="match status" value="1"/>
</dbReference>
<evidence type="ECO:0000313" key="3">
    <source>
        <dbReference type="EMBL" id="SDZ88778.1"/>
    </source>
</evidence>
<organism evidence="3 4">
    <name type="scientific">Microbulbifer marinus</name>
    <dbReference type="NCBI Taxonomy" id="658218"/>
    <lineage>
        <taxon>Bacteria</taxon>
        <taxon>Pseudomonadati</taxon>
        <taxon>Pseudomonadota</taxon>
        <taxon>Gammaproteobacteria</taxon>
        <taxon>Cellvibrionales</taxon>
        <taxon>Microbulbiferaceae</taxon>
        <taxon>Microbulbifer</taxon>
    </lineage>
</organism>
<dbReference type="RefSeq" id="WP_244506135.1">
    <property type="nucleotide sequence ID" value="NZ_FNQO01000001.1"/>
</dbReference>
<sequence length="118" mass="13548">MTNSSIVLYGIKNCDTVKKARKWLEKNGIDYRFHDFREDGMASVPLEEWLKNFGWQEVLNRRSTSWRALNDEQKNAMDDEAALAIASDTPTLIKRPVTVAGGETRFGFKEAEFAEFVK</sequence>
<reference evidence="4" key="1">
    <citation type="submission" date="2016-10" db="EMBL/GenBank/DDBJ databases">
        <authorList>
            <person name="Varghese N."/>
            <person name="Submissions S."/>
        </authorList>
    </citation>
    <scope>NUCLEOTIDE SEQUENCE [LARGE SCALE GENOMIC DNA]</scope>
    <source>
        <strain evidence="4">CGMCC 1.10657</strain>
    </source>
</reference>
<dbReference type="InterPro" id="IPR006660">
    <property type="entry name" value="Arsenate_reductase-like"/>
</dbReference>
<evidence type="ECO:0000256" key="2">
    <source>
        <dbReference type="PROSITE-ProRule" id="PRU01282"/>
    </source>
</evidence>
<evidence type="ECO:0000313" key="4">
    <source>
        <dbReference type="Proteomes" id="UP000198658"/>
    </source>
</evidence>
<comment type="similarity">
    <text evidence="1 2">Belongs to the ArsC family.</text>
</comment>
<dbReference type="EMBL" id="FNQO01000001">
    <property type="protein sequence ID" value="SDZ88778.1"/>
    <property type="molecule type" value="Genomic_DNA"/>
</dbReference>
<name>A0A1H3WRG4_9GAMM</name>
<protein>
    <submittedName>
        <fullName evidence="3">Transcriptional regulator, Spx/MgsR family</fullName>
    </submittedName>
</protein>
<dbReference type="PANTHER" id="PTHR30041:SF8">
    <property type="entry name" value="PROTEIN YFFB"/>
    <property type="match status" value="1"/>
</dbReference>
<proteinExistence type="inferred from homology"/>
<dbReference type="Pfam" id="PF03960">
    <property type="entry name" value="ArsC"/>
    <property type="match status" value="1"/>
</dbReference>
<evidence type="ECO:0000256" key="1">
    <source>
        <dbReference type="ARBA" id="ARBA00007198"/>
    </source>
</evidence>
<dbReference type="STRING" id="658218.SAMN05216562_1012"/>
<dbReference type="PANTHER" id="PTHR30041">
    <property type="entry name" value="ARSENATE REDUCTASE"/>
    <property type="match status" value="1"/>
</dbReference>
<dbReference type="SUPFAM" id="SSF52833">
    <property type="entry name" value="Thioredoxin-like"/>
    <property type="match status" value="1"/>
</dbReference>
<dbReference type="InterPro" id="IPR006504">
    <property type="entry name" value="Tscrpt_reg_Spx/MgsR"/>
</dbReference>
<dbReference type="InterPro" id="IPR036249">
    <property type="entry name" value="Thioredoxin-like_sf"/>
</dbReference>
<keyword evidence="4" id="KW-1185">Reference proteome</keyword>